<evidence type="ECO:0000313" key="11">
    <source>
        <dbReference type="Proteomes" id="UP001149074"/>
    </source>
</evidence>
<dbReference type="AlphaFoldDB" id="A0A9W9EZY0"/>
<gene>
    <name evidence="10" type="ORF">N7532_009701</name>
</gene>
<keyword evidence="3 8" id="KW-0349">Heme</keyword>
<evidence type="ECO:0000256" key="6">
    <source>
        <dbReference type="ARBA" id="ARBA00023004"/>
    </source>
</evidence>
<dbReference type="PANTHER" id="PTHR24305:SF157">
    <property type="entry name" value="N-ACETYLTRYPTOPHAN 6-HYDROXYLASE IVOC-RELATED"/>
    <property type="match status" value="1"/>
</dbReference>
<protein>
    <recommendedName>
        <fullName evidence="12">Cytochrome P450</fullName>
    </recommendedName>
</protein>
<keyword evidence="4 8" id="KW-0479">Metal-binding</keyword>
<keyword evidence="9" id="KW-1133">Transmembrane helix</keyword>
<dbReference type="OrthoDB" id="3945418at2759"/>
<comment type="caution">
    <text evidence="10">The sequence shown here is derived from an EMBL/GenBank/DDBJ whole genome shotgun (WGS) entry which is preliminary data.</text>
</comment>
<dbReference type="GeneID" id="81361171"/>
<keyword evidence="5" id="KW-0560">Oxidoreductase</keyword>
<evidence type="ECO:0008006" key="12">
    <source>
        <dbReference type="Google" id="ProtNLM"/>
    </source>
</evidence>
<dbReference type="PRINTS" id="PR00463">
    <property type="entry name" value="EP450I"/>
</dbReference>
<name>A0A9W9EZY0_9EURO</name>
<dbReference type="GO" id="GO:0004497">
    <property type="term" value="F:monooxygenase activity"/>
    <property type="evidence" value="ECO:0007669"/>
    <property type="project" value="UniProtKB-KW"/>
</dbReference>
<dbReference type="RefSeq" id="XP_056472998.1">
    <property type="nucleotide sequence ID" value="XM_056622192.1"/>
</dbReference>
<keyword evidence="9" id="KW-0812">Transmembrane</keyword>
<dbReference type="InterPro" id="IPR002401">
    <property type="entry name" value="Cyt_P450_E_grp-I"/>
</dbReference>
<dbReference type="InterPro" id="IPR036396">
    <property type="entry name" value="Cyt_P450_sf"/>
</dbReference>
<dbReference type="SUPFAM" id="SSF48264">
    <property type="entry name" value="Cytochrome P450"/>
    <property type="match status" value="1"/>
</dbReference>
<proteinExistence type="inferred from homology"/>
<dbReference type="GO" id="GO:0005506">
    <property type="term" value="F:iron ion binding"/>
    <property type="evidence" value="ECO:0007669"/>
    <property type="project" value="InterPro"/>
</dbReference>
<reference evidence="10" key="1">
    <citation type="submission" date="2022-11" db="EMBL/GenBank/DDBJ databases">
        <authorList>
            <person name="Petersen C."/>
        </authorList>
    </citation>
    <scope>NUCLEOTIDE SEQUENCE</scope>
    <source>
        <strain evidence="10">IBT 30761</strain>
    </source>
</reference>
<evidence type="ECO:0000256" key="1">
    <source>
        <dbReference type="ARBA" id="ARBA00001971"/>
    </source>
</evidence>
<dbReference type="PANTHER" id="PTHR24305">
    <property type="entry name" value="CYTOCHROME P450"/>
    <property type="match status" value="1"/>
</dbReference>
<dbReference type="EMBL" id="JAPQKI010000009">
    <property type="protein sequence ID" value="KAJ5091017.1"/>
    <property type="molecule type" value="Genomic_DNA"/>
</dbReference>
<dbReference type="GO" id="GO:0020037">
    <property type="term" value="F:heme binding"/>
    <property type="evidence" value="ECO:0007669"/>
    <property type="project" value="InterPro"/>
</dbReference>
<evidence type="ECO:0000313" key="10">
    <source>
        <dbReference type="EMBL" id="KAJ5091017.1"/>
    </source>
</evidence>
<organism evidence="10 11">
    <name type="scientific">Penicillium argentinense</name>
    <dbReference type="NCBI Taxonomy" id="1131581"/>
    <lineage>
        <taxon>Eukaryota</taxon>
        <taxon>Fungi</taxon>
        <taxon>Dikarya</taxon>
        <taxon>Ascomycota</taxon>
        <taxon>Pezizomycotina</taxon>
        <taxon>Eurotiomycetes</taxon>
        <taxon>Eurotiomycetidae</taxon>
        <taxon>Eurotiales</taxon>
        <taxon>Aspergillaceae</taxon>
        <taxon>Penicillium</taxon>
    </lineage>
</organism>
<dbReference type="GO" id="GO:0043386">
    <property type="term" value="P:mycotoxin biosynthetic process"/>
    <property type="evidence" value="ECO:0007669"/>
    <property type="project" value="UniProtKB-ARBA"/>
</dbReference>
<evidence type="ECO:0000256" key="5">
    <source>
        <dbReference type="ARBA" id="ARBA00023002"/>
    </source>
</evidence>
<dbReference type="InterPro" id="IPR050121">
    <property type="entry name" value="Cytochrome_P450_monoxygenase"/>
</dbReference>
<evidence type="ECO:0000256" key="3">
    <source>
        <dbReference type="ARBA" id="ARBA00022617"/>
    </source>
</evidence>
<evidence type="ECO:0000256" key="2">
    <source>
        <dbReference type="ARBA" id="ARBA00010617"/>
    </source>
</evidence>
<dbReference type="Proteomes" id="UP001149074">
    <property type="component" value="Unassembled WGS sequence"/>
</dbReference>
<evidence type="ECO:0000256" key="7">
    <source>
        <dbReference type="ARBA" id="ARBA00023033"/>
    </source>
</evidence>
<dbReference type="Pfam" id="PF00067">
    <property type="entry name" value="p450"/>
    <property type="match status" value="2"/>
</dbReference>
<feature type="transmembrane region" description="Helical" evidence="9">
    <location>
        <begin position="6"/>
        <end position="29"/>
    </location>
</feature>
<feature type="binding site" description="axial binding residue" evidence="8">
    <location>
        <position position="479"/>
    </location>
    <ligand>
        <name>heme</name>
        <dbReference type="ChEBI" id="CHEBI:30413"/>
    </ligand>
    <ligandPart>
        <name>Fe</name>
        <dbReference type="ChEBI" id="CHEBI:18248"/>
    </ligandPart>
</feature>
<accession>A0A9W9EZY0</accession>
<dbReference type="InterPro" id="IPR001128">
    <property type="entry name" value="Cyt_P450"/>
</dbReference>
<comment type="cofactor">
    <cofactor evidence="1 8">
        <name>heme</name>
        <dbReference type="ChEBI" id="CHEBI:30413"/>
    </cofactor>
</comment>
<reference evidence="10" key="2">
    <citation type="journal article" date="2023" name="IMA Fungus">
        <title>Comparative genomic study of the Penicillium genus elucidates a diverse pangenome and 15 lateral gene transfer events.</title>
        <authorList>
            <person name="Petersen C."/>
            <person name="Sorensen T."/>
            <person name="Nielsen M.R."/>
            <person name="Sondergaard T.E."/>
            <person name="Sorensen J.L."/>
            <person name="Fitzpatrick D.A."/>
            <person name="Frisvad J.C."/>
            <person name="Nielsen K.L."/>
        </authorList>
    </citation>
    <scope>NUCLEOTIDE SEQUENCE</scope>
    <source>
        <strain evidence="10">IBT 30761</strain>
    </source>
</reference>
<dbReference type="CDD" id="cd11062">
    <property type="entry name" value="CYP58-like"/>
    <property type="match status" value="1"/>
</dbReference>
<sequence>MEDCKTAVYVLCFCTSFYITAVIFYRLVLSPLAKFPGPRLAAATRLYEIYYQMIKGGTFTWHISDLHDKYGPVVRITPWEIHIKDPNYYNTVYLDMGKLRNKESLLSCIGYPNPIFPLVSHEPHQPWRNILARFLKKSAILEFEPVIKANIQSLCKHFSTAANSHEPLELYSAFHCYSSDTLSQHAFGHDLGFHYLDEMKYSEKCKTWVNSKFTLCRLIRHLSFVGDIAHKIPRPASFAVEQYAHAYSMEKDVKIRIQRLVDQYDQWEVEMQSTGHSTKNGFSLEARKAIYPAILADQEVPLLEKSQSQLEDSALFLMLAGTNVPSQTIAITMFHILNNPAIYQRLKEELFIVLPDVTTIPSIERLEQIPYLVGCVVIPLSNHVGLKSLPTATIREGLRLESIVTTRLLLSAPNDVLRYQQWDIPAGTFVSMSTYFILRDPYIFPEPDRFKPERWLIEPESLRKLERYLVPASEGTLGCLGQNMNWSWMHHLISALVRRFDLALHETMERNVSMVRNNCIGQPEPGINEVKVNVLGKHSH</sequence>
<evidence type="ECO:0000256" key="8">
    <source>
        <dbReference type="PIRSR" id="PIRSR602401-1"/>
    </source>
</evidence>
<dbReference type="GO" id="GO:0016705">
    <property type="term" value="F:oxidoreductase activity, acting on paired donors, with incorporation or reduction of molecular oxygen"/>
    <property type="evidence" value="ECO:0007669"/>
    <property type="project" value="InterPro"/>
</dbReference>
<comment type="similarity">
    <text evidence="2">Belongs to the cytochrome P450 family.</text>
</comment>
<keyword evidence="7" id="KW-0503">Monooxygenase</keyword>
<evidence type="ECO:0000256" key="4">
    <source>
        <dbReference type="ARBA" id="ARBA00022723"/>
    </source>
</evidence>
<keyword evidence="6 8" id="KW-0408">Iron</keyword>
<evidence type="ECO:0000256" key="9">
    <source>
        <dbReference type="SAM" id="Phobius"/>
    </source>
</evidence>
<keyword evidence="9" id="KW-0472">Membrane</keyword>
<dbReference type="Gene3D" id="1.10.630.10">
    <property type="entry name" value="Cytochrome P450"/>
    <property type="match status" value="1"/>
</dbReference>
<keyword evidence="11" id="KW-1185">Reference proteome</keyword>